<evidence type="ECO:0000313" key="2">
    <source>
        <dbReference type="EMBL" id="KZV14319.1"/>
    </source>
</evidence>
<evidence type="ECO:0000313" key="3">
    <source>
        <dbReference type="Proteomes" id="UP000250235"/>
    </source>
</evidence>
<accession>A0A2Z6ZYS3</accession>
<organism evidence="2 3">
    <name type="scientific">Dorcoceras hygrometricum</name>
    <dbReference type="NCBI Taxonomy" id="472368"/>
    <lineage>
        <taxon>Eukaryota</taxon>
        <taxon>Viridiplantae</taxon>
        <taxon>Streptophyta</taxon>
        <taxon>Embryophyta</taxon>
        <taxon>Tracheophyta</taxon>
        <taxon>Spermatophyta</taxon>
        <taxon>Magnoliopsida</taxon>
        <taxon>eudicotyledons</taxon>
        <taxon>Gunneridae</taxon>
        <taxon>Pentapetalae</taxon>
        <taxon>asterids</taxon>
        <taxon>lamiids</taxon>
        <taxon>Lamiales</taxon>
        <taxon>Gesneriaceae</taxon>
        <taxon>Didymocarpoideae</taxon>
        <taxon>Trichosporeae</taxon>
        <taxon>Loxocarpinae</taxon>
        <taxon>Dorcoceras</taxon>
    </lineage>
</organism>
<feature type="compositionally biased region" description="Polar residues" evidence="1">
    <location>
        <begin position="347"/>
        <end position="371"/>
    </location>
</feature>
<dbReference type="EMBL" id="KV020933">
    <property type="protein sequence ID" value="KZV14319.1"/>
    <property type="molecule type" value="Genomic_DNA"/>
</dbReference>
<evidence type="ECO:0008006" key="4">
    <source>
        <dbReference type="Google" id="ProtNLM"/>
    </source>
</evidence>
<keyword evidence="3" id="KW-1185">Reference proteome</keyword>
<dbReference type="AlphaFoldDB" id="A0A2Z6ZYS3"/>
<feature type="compositionally biased region" description="Low complexity" evidence="1">
    <location>
        <begin position="296"/>
        <end position="314"/>
    </location>
</feature>
<sequence length="405" mass="46499">MNSRLLLKQMNSRLLLKQMNSRLLLKEMNSRLLLKEMNRRLLLKAMNSRLLLKEMNRRLLLKTMNSRFLLKEMNQAPAGFSLGSTCWFLAKKHLLVSRNKGKRSLPRKRKALLRLRQILNELTSFIKSRLSPDRTSVVYSFKFNVQSLHTTLGQQELLLAFFPELCTSKKQAQLNGNHNYTGKHSNWKEQYMLLWARQRTELAFLEDEQRREQTLRLELPTSNLKLHRKFAEKVTFLSTQSRGFYPFKRAQLLKHGRKNQGSYNLCGQYGHFARVCPSAGSQQTAAQSQGRGGQSRGRSQQFQQPGPSLFGQSSQPFFSGSQHVQVNAITREQAEETPSRVIGDTPIRSTTRSEIPSSDCTRSPDEISTNGKSTCIDIHRVFQACYLDGTCAWLQPVFQEPGASR</sequence>
<name>A0A2Z6ZYS3_9LAMI</name>
<evidence type="ECO:0000256" key="1">
    <source>
        <dbReference type="SAM" id="MobiDB-lite"/>
    </source>
</evidence>
<feature type="region of interest" description="Disordered" evidence="1">
    <location>
        <begin position="281"/>
        <end position="314"/>
    </location>
</feature>
<proteinExistence type="predicted"/>
<protein>
    <recommendedName>
        <fullName evidence="4">CCHC-type domain-containing protein</fullName>
    </recommendedName>
</protein>
<reference evidence="2 3" key="1">
    <citation type="journal article" date="2015" name="Proc. Natl. Acad. Sci. U.S.A.">
        <title>The resurrection genome of Boea hygrometrica: A blueprint for survival of dehydration.</title>
        <authorList>
            <person name="Xiao L."/>
            <person name="Yang G."/>
            <person name="Zhang L."/>
            <person name="Yang X."/>
            <person name="Zhao S."/>
            <person name="Ji Z."/>
            <person name="Zhou Q."/>
            <person name="Hu M."/>
            <person name="Wang Y."/>
            <person name="Chen M."/>
            <person name="Xu Y."/>
            <person name="Jin H."/>
            <person name="Xiao X."/>
            <person name="Hu G."/>
            <person name="Bao F."/>
            <person name="Hu Y."/>
            <person name="Wan P."/>
            <person name="Li L."/>
            <person name="Deng X."/>
            <person name="Kuang T."/>
            <person name="Xiang C."/>
            <person name="Zhu J.K."/>
            <person name="Oliver M.J."/>
            <person name="He Y."/>
        </authorList>
    </citation>
    <scope>NUCLEOTIDE SEQUENCE [LARGE SCALE GENOMIC DNA]</scope>
    <source>
        <strain evidence="3">cv. XS01</strain>
    </source>
</reference>
<dbReference type="Proteomes" id="UP000250235">
    <property type="component" value="Unassembled WGS sequence"/>
</dbReference>
<gene>
    <name evidence="2" type="ORF">F511_19462</name>
</gene>
<feature type="region of interest" description="Disordered" evidence="1">
    <location>
        <begin position="331"/>
        <end position="371"/>
    </location>
</feature>